<feature type="region of interest" description="Disordered" evidence="1">
    <location>
        <begin position="27"/>
        <end position="49"/>
    </location>
</feature>
<dbReference type="AlphaFoldDB" id="A0A0P0Y0N7"/>
<accession>A0A0P0Y0N7</accession>
<sequence>MAAGKGGANWGCRSQGWRRAPISVVNAQATSASPHRHPRDLRFHRWPPERPLLPPAAQAMCHAPPPPSLAARATFASLVGTAETTTLLMYALAPEAEEELSSAWKVVS</sequence>
<name>A0A0P0Y0N7_ORYSJ</name>
<dbReference type="InParanoid" id="A0A0P0Y0N7"/>
<dbReference type="Proteomes" id="UP000059680">
    <property type="component" value="Chromosome 11"/>
</dbReference>
<dbReference type="PaxDb" id="39947-A0A0P0Y0N7"/>
<proteinExistence type="predicted"/>
<reference evidence="2 3" key="3">
    <citation type="journal article" date="2013" name="Rice">
        <title>Improvement of the Oryza sativa Nipponbare reference genome using next generation sequence and optical map data.</title>
        <authorList>
            <person name="Kawahara Y."/>
            <person name="de la Bastide M."/>
            <person name="Hamilton J.P."/>
            <person name="Kanamori H."/>
            <person name="McCombie W.R."/>
            <person name="Ouyang S."/>
            <person name="Schwartz D.C."/>
            <person name="Tanaka T."/>
            <person name="Wu J."/>
            <person name="Zhou S."/>
            <person name="Childs K.L."/>
            <person name="Davidson R.M."/>
            <person name="Lin H."/>
            <person name="Quesada-Ocampo L."/>
            <person name="Vaillancourt B."/>
            <person name="Sakai H."/>
            <person name="Lee S.S."/>
            <person name="Kim J."/>
            <person name="Numa H."/>
            <person name="Itoh T."/>
            <person name="Buell C.R."/>
            <person name="Matsumoto T."/>
        </authorList>
    </citation>
    <scope>NUCLEOTIDE SEQUENCE [LARGE SCALE GENOMIC DNA]</scope>
    <source>
        <strain evidence="3">cv. Nipponbare</strain>
    </source>
</reference>
<dbReference type="EMBL" id="AP014967">
    <property type="protein sequence ID" value="BAT13061.1"/>
    <property type="molecule type" value="Genomic_DNA"/>
</dbReference>
<keyword evidence="3" id="KW-1185">Reference proteome</keyword>
<evidence type="ECO:0000313" key="3">
    <source>
        <dbReference type="Proteomes" id="UP000059680"/>
    </source>
</evidence>
<protein>
    <submittedName>
        <fullName evidence="2">Os11g0198466 protein</fullName>
    </submittedName>
</protein>
<gene>
    <name evidence="2" type="ordered locus">Os11g0198466</name>
    <name evidence="2" type="ORF">OSNPB_110198466</name>
</gene>
<reference evidence="2 3" key="2">
    <citation type="journal article" date="2013" name="Plant Cell Physiol.">
        <title>Rice Annotation Project Database (RAP-DB): an integrative and interactive database for rice genomics.</title>
        <authorList>
            <person name="Sakai H."/>
            <person name="Lee S.S."/>
            <person name="Tanaka T."/>
            <person name="Numa H."/>
            <person name="Kim J."/>
            <person name="Kawahara Y."/>
            <person name="Wakimoto H."/>
            <person name="Yang C.C."/>
            <person name="Iwamoto M."/>
            <person name="Abe T."/>
            <person name="Yamada Y."/>
            <person name="Muto A."/>
            <person name="Inokuchi H."/>
            <person name="Ikemura T."/>
            <person name="Matsumoto T."/>
            <person name="Sasaki T."/>
            <person name="Itoh T."/>
        </authorList>
    </citation>
    <scope>NUCLEOTIDE SEQUENCE [LARGE SCALE GENOMIC DNA]</scope>
    <source>
        <strain evidence="3">cv. Nipponbare</strain>
    </source>
</reference>
<evidence type="ECO:0000313" key="2">
    <source>
        <dbReference type="EMBL" id="BAT13061.1"/>
    </source>
</evidence>
<reference evidence="3" key="1">
    <citation type="journal article" date="2005" name="Nature">
        <title>The map-based sequence of the rice genome.</title>
        <authorList>
            <consortium name="International rice genome sequencing project (IRGSP)"/>
            <person name="Matsumoto T."/>
            <person name="Wu J."/>
            <person name="Kanamori H."/>
            <person name="Katayose Y."/>
            <person name="Fujisawa M."/>
            <person name="Namiki N."/>
            <person name="Mizuno H."/>
            <person name="Yamamoto K."/>
            <person name="Antonio B.A."/>
            <person name="Baba T."/>
            <person name="Sakata K."/>
            <person name="Nagamura Y."/>
            <person name="Aoki H."/>
            <person name="Arikawa K."/>
            <person name="Arita K."/>
            <person name="Bito T."/>
            <person name="Chiden Y."/>
            <person name="Fujitsuka N."/>
            <person name="Fukunaka R."/>
            <person name="Hamada M."/>
            <person name="Harada C."/>
            <person name="Hayashi A."/>
            <person name="Hijishita S."/>
            <person name="Honda M."/>
            <person name="Hosokawa S."/>
            <person name="Ichikawa Y."/>
            <person name="Idonuma A."/>
            <person name="Iijima M."/>
            <person name="Ikeda M."/>
            <person name="Ikeno M."/>
            <person name="Ito K."/>
            <person name="Ito S."/>
            <person name="Ito T."/>
            <person name="Ito Y."/>
            <person name="Ito Y."/>
            <person name="Iwabuchi A."/>
            <person name="Kamiya K."/>
            <person name="Karasawa W."/>
            <person name="Kurita K."/>
            <person name="Katagiri S."/>
            <person name="Kikuta A."/>
            <person name="Kobayashi H."/>
            <person name="Kobayashi N."/>
            <person name="Machita K."/>
            <person name="Maehara T."/>
            <person name="Masukawa M."/>
            <person name="Mizubayashi T."/>
            <person name="Mukai Y."/>
            <person name="Nagasaki H."/>
            <person name="Nagata Y."/>
            <person name="Naito S."/>
            <person name="Nakashima M."/>
            <person name="Nakama Y."/>
            <person name="Nakamichi Y."/>
            <person name="Nakamura M."/>
            <person name="Meguro A."/>
            <person name="Negishi M."/>
            <person name="Ohta I."/>
            <person name="Ohta T."/>
            <person name="Okamoto M."/>
            <person name="Ono N."/>
            <person name="Saji S."/>
            <person name="Sakaguchi M."/>
            <person name="Sakai K."/>
            <person name="Shibata M."/>
            <person name="Shimokawa T."/>
            <person name="Song J."/>
            <person name="Takazaki Y."/>
            <person name="Terasawa K."/>
            <person name="Tsugane M."/>
            <person name="Tsuji K."/>
            <person name="Ueda S."/>
            <person name="Waki K."/>
            <person name="Yamagata H."/>
            <person name="Yamamoto M."/>
            <person name="Yamamoto S."/>
            <person name="Yamane H."/>
            <person name="Yoshiki S."/>
            <person name="Yoshihara R."/>
            <person name="Yukawa K."/>
            <person name="Zhong H."/>
            <person name="Yano M."/>
            <person name="Yuan Q."/>
            <person name="Ouyang S."/>
            <person name="Liu J."/>
            <person name="Jones K.M."/>
            <person name="Gansberger K."/>
            <person name="Moffat K."/>
            <person name="Hill J."/>
            <person name="Bera J."/>
            <person name="Fadrosh D."/>
            <person name="Jin S."/>
            <person name="Johri S."/>
            <person name="Kim M."/>
            <person name="Overton L."/>
            <person name="Reardon M."/>
            <person name="Tsitrin T."/>
            <person name="Vuong H."/>
            <person name="Weaver B."/>
            <person name="Ciecko A."/>
            <person name="Tallon L."/>
            <person name="Jackson J."/>
            <person name="Pai G."/>
            <person name="Aken S.V."/>
            <person name="Utterback T."/>
            <person name="Reidmuller S."/>
            <person name="Feldblyum T."/>
            <person name="Hsiao J."/>
            <person name="Zismann V."/>
            <person name="Iobst S."/>
            <person name="de Vazeille A.R."/>
            <person name="Buell C.R."/>
            <person name="Ying K."/>
            <person name="Li Y."/>
            <person name="Lu T."/>
            <person name="Huang Y."/>
            <person name="Zhao Q."/>
            <person name="Feng Q."/>
            <person name="Zhang L."/>
            <person name="Zhu J."/>
            <person name="Weng Q."/>
            <person name="Mu J."/>
            <person name="Lu Y."/>
            <person name="Fan D."/>
            <person name="Liu Y."/>
            <person name="Guan J."/>
            <person name="Zhang Y."/>
            <person name="Yu S."/>
            <person name="Liu X."/>
            <person name="Zhang Y."/>
            <person name="Hong G."/>
            <person name="Han B."/>
            <person name="Choisne N."/>
            <person name="Demange N."/>
            <person name="Orjeda G."/>
            <person name="Samain S."/>
            <person name="Cattolico L."/>
            <person name="Pelletier E."/>
            <person name="Couloux A."/>
            <person name="Segurens B."/>
            <person name="Wincker P."/>
            <person name="D'Hont A."/>
            <person name="Scarpelli C."/>
            <person name="Weissenbach J."/>
            <person name="Salanoubat M."/>
            <person name="Quetier F."/>
            <person name="Yu Y."/>
            <person name="Kim H.R."/>
            <person name="Rambo T."/>
            <person name="Currie J."/>
            <person name="Collura K."/>
            <person name="Luo M."/>
            <person name="Yang T."/>
            <person name="Ammiraju J.S.S."/>
            <person name="Engler F."/>
            <person name="Soderlund C."/>
            <person name="Wing R.A."/>
            <person name="Palmer L.E."/>
            <person name="de la Bastide M."/>
            <person name="Spiegel L."/>
            <person name="Nascimento L."/>
            <person name="Zutavern T."/>
            <person name="O'Shaughnessy A."/>
            <person name="Dike S."/>
            <person name="Dedhia N."/>
            <person name="Preston R."/>
            <person name="Balija V."/>
            <person name="McCombie W.R."/>
            <person name="Chow T."/>
            <person name="Chen H."/>
            <person name="Chung M."/>
            <person name="Chen C."/>
            <person name="Shaw J."/>
            <person name="Wu H."/>
            <person name="Hsiao K."/>
            <person name="Chao Y."/>
            <person name="Chu M."/>
            <person name="Cheng C."/>
            <person name="Hour A."/>
            <person name="Lee P."/>
            <person name="Lin S."/>
            <person name="Lin Y."/>
            <person name="Liou J."/>
            <person name="Liu S."/>
            <person name="Hsing Y."/>
            <person name="Raghuvanshi S."/>
            <person name="Mohanty A."/>
            <person name="Bharti A.K."/>
            <person name="Gaur A."/>
            <person name="Gupta V."/>
            <person name="Kumar D."/>
            <person name="Ravi V."/>
            <person name="Vij S."/>
            <person name="Kapur A."/>
            <person name="Khurana P."/>
            <person name="Khurana P."/>
            <person name="Khurana J.P."/>
            <person name="Tyagi A.K."/>
            <person name="Gaikwad K."/>
            <person name="Singh A."/>
            <person name="Dalal V."/>
            <person name="Srivastava S."/>
            <person name="Dixit A."/>
            <person name="Pal A.K."/>
            <person name="Ghazi I.A."/>
            <person name="Yadav M."/>
            <person name="Pandit A."/>
            <person name="Bhargava A."/>
            <person name="Sureshbabu K."/>
            <person name="Batra K."/>
            <person name="Sharma T.R."/>
            <person name="Mohapatra T."/>
            <person name="Singh N.K."/>
            <person name="Messing J."/>
            <person name="Nelson A.B."/>
            <person name="Fuks G."/>
            <person name="Kavchok S."/>
            <person name="Keizer G."/>
            <person name="Linton E."/>
            <person name="Llaca V."/>
            <person name="Song R."/>
            <person name="Tanyolac B."/>
            <person name="Young S."/>
            <person name="Ho-Il K."/>
            <person name="Hahn J.H."/>
            <person name="Sangsakoo G."/>
            <person name="Vanavichit A."/>
            <person name="de Mattos Luiz.A.T."/>
            <person name="Zimmer P.D."/>
            <person name="Malone G."/>
            <person name="Dellagostin O."/>
            <person name="de Oliveira A.C."/>
            <person name="Bevan M."/>
            <person name="Bancroft I."/>
            <person name="Minx P."/>
            <person name="Cordum H."/>
            <person name="Wilson R."/>
            <person name="Cheng Z."/>
            <person name="Jin W."/>
            <person name="Jiang J."/>
            <person name="Leong S.A."/>
            <person name="Iwama H."/>
            <person name="Gojobori T."/>
            <person name="Itoh T."/>
            <person name="Niimura Y."/>
            <person name="Fujii Y."/>
            <person name="Habara T."/>
            <person name="Sakai H."/>
            <person name="Sato Y."/>
            <person name="Wilson G."/>
            <person name="Kumar K."/>
            <person name="McCouch S."/>
            <person name="Juretic N."/>
            <person name="Hoen D."/>
            <person name="Wright S."/>
            <person name="Bruskiewich R."/>
            <person name="Bureau T."/>
            <person name="Miyao A."/>
            <person name="Hirochika H."/>
            <person name="Nishikawa T."/>
            <person name="Kadowaki K."/>
            <person name="Sugiura M."/>
            <person name="Burr B."/>
            <person name="Sasaki T."/>
        </authorList>
    </citation>
    <scope>NUCLEOTIDE SEQUENCE [LARGE SCALE GENOMIC DNA]</scope>
    <source>
        <strain evidence="3">cv. Nipponbare</strain>
    </source>
</reference>
<evidence type="ECO:0000256" key="1">
    <source>
        <dbReference type="SAM" id="MobiDB-lite"/>
    </source>
</evidence>
<organism evidence="2 3">
    <name type="scientific">Oryza sativa subsp. japonica</name>
    <name type="common">Rice</name>
    <dbReference type="NCBI Taxonomy" id="39947"/>
    <lineage>
        <taxon>Eukaryota</taxon>
        <taxon>Viridiplantae</taxon>
        <taxon>Streptophyta</taxon>
        <taxon>Embryophyta</taxon>
        <taxon>Tracheophyta</taxon>
        <taxon>Spermatophyta</taxon>
        <taxon>Magnoliopsida</taxon>
        <taxon>Liliopsida</taxon>
        <taxon>Poales</taxon>
        <taxon>Poaceae</taxon>
        <taxon>BOP clade</taxon>
        <taxon>Oryzoideae</taxon>
        <taxon>Oryzeae</taxon>
        <taxon>Oryzinae</taxon>
        <taxon>Oryza</taxon>
        <taxon>Oryza sativa</taxon>
    </lineage>
</organism>